<dbReference type="PANTHER" id="PTHR30349:SF64">
    <property type="entry name" value="PROPHAGE INTEGRASE INTD-RELATED"/>
    <property type="match status" value="1"/>
</dbReference>
<dbReference type="EMBL" id="JACIGK010000058">
    <property type="protein sequence ID" value="MBB4268197.1"/>
    <property type="molecule type" value="Genomic_DNA"/>
</dbReference>
<dbReference type="Pfam" id="PF00589">
    <property type="entry name" value="Phage_integrase"/>
    <property type="match status" value="1"/>
</dbReference>
<dbReference type="SUPFAM" id="SSF56349">
    <property type="entry name" value="DNA breaking-rejoining enzymes"/>
    <property type="match status" value="1"/>
</dbReference>
<keyword evidence="7" id="KW-1185">Reference proteome</keyword>
<feature type="domain" description="Tyr recombinase" evidence="5">
    <location>
        <begin position="161"/>
        <end position="334"/>
    </location>
</feature>
<name>A0A7W6RH26_9PROT</name>
<gene>
    <name evidence="6" type="ORF">GGD89_003853</name>
</gene>
<dbReference type="PANTHER" id="PTHR30349">
    <property type="entry name" value="PHAGE INTEGRASE-RELATED"/>
    <property type="match status" value="1"/>
</dbReference>
<dbReference type="InterPro" id="IPR002104">
    <property type="entry name" value="Integrase_catalytic"/>
</dbReference>
<evidence type="ECO:0000256" key="4">
    <source>
        <dbReference type="ARBA" id="ARBA00023172"/>
    </source>
</evidence>
<dbReference type="RefSeq" id="WP_184048932.1">
    <property type="nucleotide sequence ID" value="NZ_JACIGK010000058.1"/>
</dbReference>
<sequence length="348" mass="38797">MTPVNLPYLNIYERRGKTFAYYRRNGKRVRVTDLTGKPLGPKDAGFTAAYQRIHAGFEVTPAPKGGAGTLAHLIEHYRASPDFAAKAPKTRKDYTRYLDDLKRKYGHLPIRTMPRDFILALRDKHAATPRKANYLIQILRMLFAYAIDRPTTFGVTVNPAARPRVLKTDGGHHPWEEHQVAAFRRHWPVGTWERTAFELALNTGQRGGDVLAMTRGHLVGGAVQVAQSKTGTRLEIPISRDLAEALDPWLTSHPHLAILGKMGVDRFRHRMADAFRAAGLDNVTTHGLRYTAATRLREVGLDWETIGAITGHKTAEMARKYSAQRRAAVIAIDALDRATRNAGGTPSD</sequence>
<comment type="similarity">
    <text evidence="1">Belongs to the 'phage' integrase family.</text>
</comment>
<dbReference type="AlphaFoldDB" id="A0A7W6RH26"/>
<dbReference type="Gene3D" id="1.10.443.10">
    <property type="entry name" value="Intergrase catalytic core"/>
    <property type="match status" value="1"/>
</dbReference>
<evidence type="ECO:0000313" key="7">
    <source>
        <dbReference type="Proteomes" id="UP000554286"/>
    </source>
</evidence>
<keyword evidence="3" id="KW-0238">DNA-binding</keyword>
<accession>A0A7W6RH26</accession>
<dbReference type="GO" id="GO:0006310">
    <property type="term" value="P:DNA recombination"/>
    <property type="evidence" value="ECO:0007669"/>
    <property type="project" value="UniProtKB-KW"/>
</dbReference>
<protein>
    <submittedName>
        <fullName evidence="6">Integrase</fullName>
    </submittedName>
</protein>
<dbReference type="Gene3D" id="1.10.150.130">
    <property type="match status" value="1"/>
</dbReference>
<dbReference type="PROSITE" id="PS51898">
    <property type="entry name" value="TYR_RECOMBINASE"/>
    <property type="match status" value="1"/>
</dbReference>
<dbReference type="GO" id="GO:0015074">
    <property type="term" value="P:DNA integration"/>
    <property type="evidence" value="ECO:0007669"/>
    <property type="project" value="UniProtKB-KW"/>
</dbReference>
<evidence type="ECO:0000313" key="6">
    <source>
        <dbReference type="EMBL" id="MBB4268197.1"/>
    </source>
</evidence>
<evidence type="ECO:0000256" key="1">
    <source>
        <dbReference type="ARBA" id="ARBA00008857"/>
    </source>
</evidence>
<comment type="caution">
    <text evidence="6">The sequence shown here is derived from an EMBL/GenBank/DDBJ whole genome shotgun (WGS) entry which is preliminary data.</text>
</comment>
<dbReference type="GO" id="GO:0003677">
    <property type="term" value="F:DNA binding"/>
    <property type="evidence" value="ECO:0007669"/>
    <property type="project" value="UniProtKB-KW"/>
</dbReference>
<evidence type="ECO:0000259" key="5">
    <source>
        <dbReference type="PROSITE" id="PS51898"/>
    </source>
</evidence>
<evidence type="ECO:0000256" key="2">
    <source>
        <dbReference type="ARBA" id="ARBA00022908"/>
    </source>
</evidence>
<keyword evidence="4" id="KW-0233">DNA recombination</keyword>
<dbReference type="InterPro" id="IPR050090">
    <property type="entry name" value="Tyrosine_recombinase_XerCD"/>
</dbReference>
<reference evidence="6 7" key="1">
    <citation type="submission" date="2020-08" db="EMBL/GenBank/DDBJ databases">
        <title>Genome sequencing of Purple Non-Sulfur Bacteria from various extreme environments.</title>
        <authorList>
            <person name="Mayer M."/>
        </authorList>
    </citation>
    <scope>NUCLEOTIDE SEQUENCE [LARGE SCALE GENOMIC DNA]</scope>
    <source>
        <strain evidence="6 7">JA131</strain>
    </source>
</reference>
<dbReference type="InterPro" id="IPR013762">
    <property type="entry name" value="Integrase-like_cat_sf"/>
</dbReference>
<dbReference type="InterPro" id="IPR010998">
    <property type="entry name" value="Integrase_recombinase_N"/>
</dbReference>
<evidence type="ECO:0000256" key="3">
    <source>
        <dbReference type="ARBA" id="ARBA00023125"/>
    </source>
</evidence>
<keyword evidence="2" id="KW-0229">DNA integration</keyword>
<dbReference type="Proteomes" id="UP000554286">
    <property type="component" value="Unassembled WGS sequence"/>
</dbReference>
<organism evidence="6 7">
    <name type="scientific">Roseospira visakhapatnamensis</name>
    <dbReference type="NCBI Taxonomy" id="390880"/>
    <lineage>
        <taxon>Bacteria</taxon>
        <taxon>Pseudomonadati</taxon>
        <taxon>Pseudomonadota</taxon>
        <taxon>Alphaproteobacteria</taxon>
        <taxon>Rhodospirillales</taxon>
        <taxon>Rhodospirillaceae</taxon>
        <taxon>Roseospira</taxon>
    </lineage>
</organism>
<dbReference type="InterPro" id="IPR011010">
    <property type="entry name" value="DNA_brk_join_enz"/>
</dbReference>
<proteinExistence type="inferred from homology"/>